<proteinExistence type="predicted"/>
<evidence type="ECO:0000313" key="3">
    <source>
        <dbReference type="Proteomes" id="UP001238603"/>
    </source>
</evidence>
<reference evidence="2 3" key="1">
    <citation type="submission" date="2023-06" db="EMBL/GenBank/DDBJ databases">
        <title>Pelomonas sp. APW6 16S ribosomal RNA gene genome sequencing and assembly.</title>
        <authorList>
            <person name="Woo H."/>
        </authorList>
    </citation>
    <scope>NUCLEOTIDE SEQUENCE [LARGE SCALE GENOMIC DNA]</scope>
    <source>
        <strain evidence="2 3">APW6</strain>
    </source>
</reference>
<protein>
    <submittedName>
        <fullName evidence="2">Uncharacterized protein</fullName>
    </submittedName>
</protein>
<sequence length="79" mass="8364">MTAGVEPEFHPIAEGAWLNRALGWLAVAVVAIAVCWSPDSVVLDLMSTSARKVFEGPRALVVNAVAGCAAQRRSRGEDD</sequence>
<keyword evidence="1" id="KW-0812">Transmembrane</keyword>
<dbReference type="RefSeq" id="WP_285984457.1">
    <property type="nucleotide sequence ID" value="NZ_JASVDS010000008.1"/>
</dbReference>
<evidence type="ECO:0000313" key="2">
    <source>
        <dbReference type="EMBL" id="MDL5034382.1"/>
    </source>
</evidence>
<gene>
    <name evidence="2" type="ORF">QRD43_20940</name>
</gene>
<dbReference type="Proteomes" id="UP001238603">
    <property type="component" value="Unassembled WGS sequence"/>
</dbReference>
<feature type="transmembrane region" description="Helical" evidence="1">
    <location>
        <begin position="21"/>
        <end position="43"/>
    </location>
</feature>
<organism evidence="2 3">
    <name type="scientific">Roseateles subflavus</name>
    <dbReference type="NCBI Taxonomy" id="3053353"/>
    <lineage>
        <taxon>Bacteria</taxon>
        <taxon>Pseudomonadati</taxon>
        <taxon>Pseudomonadota</taxon>
        <taxon>Betaproteobacteria</taxon>
        <taxon>Burkholderiales</taxon>
        <taxon>Sphaerotilaceae</taxon>
        <taxon>Roseateles</taxon>
    </lineage>
</organism>
<keyword evidence="1" id="KW-1133">Transmembrane helix</keyword>
<keyword evidence="1" id="KW-0472">Membrane</keyword>
<keyword evidence="3" id="KW-1185">Reference proteome</keyword>
<comment type="caution">
    <text evidence="2">The sequence shown here is derived from an EMBL/GenBank/DDBJ whole genome shotgun (WGS) entry which is preliminary data.</text>
</comment>
<name>A0ABT7LNF3_9BURK</name>
<evidence type="ECO:0000256" key="1">
    <source>
        <dbReference type="SAM" id="Phobius"/>
    </source>
</evidence>
<accession>A0ABT7LNF3</accession>
<dbReference type="EMBL" id="JASVDS010000008">
    <property type="protein sequence ID" value="MDL5034382.1"/>
    <property type="molecule type" value="Genomic_DNA"/>
</dbReference>